<dbReference type="OrthoDB" id="18994at2759"/>
<dbReference type="GO" id="GO:0032040">
    <property type="term" value="C:small-subunit processome"/>
    <property type="evidence" value="ECO:0000318"/>
    <property type="project" value="GO_Central"/>
</dbReference>
<dbReference type="SUPFAM" id="SSF48452">
    <property type="entry name" value="TPR-like"/>
    <property type="match status" value="2"/>
</dbReference>
<keyword evidence="3" id="KW-0677">Repeat</keyword>
<dbReference type="Gene3D" id="1.25.40.10">
    <property type="entry name" value="Tetratricopeptide repeat domain"/>
    <property type="match status" value="1"/>
</dbReference>
<reference evidence="7" key="1">
    <citation type="journal article" date="2005" name="Nature">
        <title>The genome of the protist parasite Entamoeba histolytica.</title>
        <authorList>
            <person name="Loftus B."/>
            <person name="Anderson I."/>
            <person name="Davies R."/>
            <person name="Alsmark U.C."/>
            <person name="Samuelson J."/>
            <person name="Amedeo P."/>
            <person name="Roncaglia P."/>
            <person name="Berriman M."/>
            <person name="Hirt R.P."/>
            <person name="Mann B.J."/>
            <person name="Nozaki T."/>
            <person name="Suh B."/>
            <person name="Pop M."/>
            <person name="Duchene M."/>
            <person name="Ackers J."/>
            <person name="Tannich E."/>
            <person name="Leippe M."/>
            <person name="Hofer M."/>
            <person name="Bruchhaus I."/>
            <person name="Willhoeft U."/>
            <person name="Bhattacharya A."/>
            <person name="Chillingworth T."/>
            <person name="Churcher C."/>
            <person name="Hance Z."/>
            <person name="Harris B."/>
            <person name="Harris D."/>
            <person name="Jagels K."/>
            <person name="Moule S."/>
            <person name="Mungall K."/>
            <person name="Ormond D."/>
            <person name="Squares R."/>
            <person name="Whitehead S."/>
            <person name="Quail M.A."/>
            <person name="Rabbinowitsch E."/>
            <person name="Norbertczak H."/>
            <person name="Price C."/>
            <person name="Wang Z."/>
            <person name="Guillen N."/>
            <person name="Gilchrist C."/>
            <person name="Stroup S.E."/>
            <person name="Bhattacharya S."/>
            <person name="Lohia A."/>
            <person name="Foster P.G."/>
            <person name="Sicheritz-Ponten T."/>
            <person name="Weber C."/>
            <person name="Singh U."/>
            <person name="Mukherjee C."/>
            <person name="El-Sayed N.M."/>
            <person name="Petri W.A.Jr."/>
            <person name="Clark C.G."/>
            <person name="Embley T.M."/>
            <person name="Barrell B."/>
            <person name="Fraser C.M."/>
            <person name="Hall N."/>
        </authorList>
    </citation>
    <scope>NUCLEOTIDE SEQUENCE [LARGE SCALE GENOMIC DNA]</scope>
    <source>
        <strain evidence="7">HM-1:IMSS</strain>
    </source>
</reference>
<dbReference type="FunFam" id="1.25.40.10:FF:000065">
    <property type="entry name" value="Programmed cell death 11"/>
    <property type="match status" value="1"/>
</dbReference>
<dbReference type="PANTHER" id="PTHR23270">
    <property type="entry name" value="PROGRAMMED CELL DEATH PROTEIN 11 PRE-RRNA PROCESSING PROTEIN RRP5"/>
    <property type="match status" value="1"/>
</dbReference>
<evidence type="ECO:0000256" key="5">
    <source>
        <dbReference type="SAM" id="MobiDB-lite"/>
    </source>
</evidence>
<dbReference type="InParanoid" id="C4MAW0"/>
<organism evidence="7 8">
    <name type="scientific">Entamoeba histolytica (strain ATCC 30459 / HM-1:IMSS / ABRM)</name>
    <dbReference type="NCBI Taxonomy" id="294381"/>
    <lineage>
        <taxon>Eukaryota</taxon>
        <taxon>Amoebozoa</taxon>
        <taxon>Evosea</taxon>
        <taxon>Archamoebae</taxon>
        <taxon>Mastigamoebida</taxon>
        <taxon>Entamoebidae</taxon>
        <taxon>Entamoeba</taxon>
    </lineage>
</organism>
<proteinExistence type="predicted"/>
<reference evidence="7" key="2">
    <citation type="submission" date="2007-03" db="EMBL/GenBank/DDBJ databases">
        <authorList>
            <person name="Lorenzi H."/>
            <person name="Amedeo P."/>
            <person name="Inman J."/>
            <person name="Schobel S."/>
            <person name="Caler E."/>
        </authorList>
    </citation>
    <scope>GENOME REANNOTATION</scope>
    <source>
        <strain evidence="7">HM-1:IMSS</strain>
    </source>
</reference>
<feature type="compositionally biased region" description="Acidic residues" evidence="5">
    <location>
        <begin position="483"/>
        <end position="492"/>
    </location>
</feature>
<dbReference type="InterPro" id="IPR003029">
    <property type="entry name" value="S1_domain"/>
</dbReference>
<dbReference type="GO" id="GO:0003723">
    <property type="term" value="F:RNA binding"/>
    <property type="evidence" value="ECO:0000318"/>
    <property type="project" value="GO_Central"/>
</dbReference>
<dbReference type="SMART" id="SM00316">
    <property type="entry name" value="S1"/>
    <property type="match status" value="3"/>
</dbReference>
<feature type="region of interest" description="Disordered" evidence="5">
    <location>
        <begin position="473"/>
        <end position="546"/>
    </location>
</feature>
<keyword evidence="2" id="KW-0698">rRNA processing</keyword>
<dbReference type="VEuPathDB" id="AmoebaDB:EHI5A_011730"/>
<keyword evidence="8" id="KW-1185">Reference proteome</keyword>
<sequence>MSFSSQSFKIEGVVSYTNESISYLNLGKGITGRLHKINSTKKIEIGEKIECYIIGIQVKGEIIKEKGKEIEGRIEIVELSMKEEGNMEEKIQEGEEIEGIISREMKDGYIISFNSILKGKLNYIEIGDNIEEININKKEYNVGDKIKVKGYYSKENIYLIKDKKEEIKEGEIIVGEVIGNNTKELKIKVLIKGNRIGYIHYCDISNVFNPFPRDYLQNGKYINMYVLSNKPEILCSMRKEYLKEAYDEIFPPLIGGVQTRIVTKDTIKEGEILTGYIIKSSEEEGVDVMVSRDVTIHVAPGELLDNTSYHGKDFSRIFCIQRLVKVSIIDKEGLEGTLKQSVIYPGIIKYFKDIKENIVTKCVIVNITSEGLFLRFFNSNIRGLCHCSKIEDKKLTKKEMEKRFKIKDVIMAKVVHIDKKKHRVNFSIKPEDVGEVEMKDEEETIAIDPWKLALKRKEQKRRNEEKDIAIKEEMKDEEFKEGVEDEANIEWDDPTKEEEKHENTTMEEEEEIEEGKDNNKEEGSMEEDKEEENMEEEDKEEGESEEIVLDLDECQKGVEKDPDNSIEWIKLMQCFIQRKEIDEARKVGKTGIESINFRKLEEKLNIWKALMQLEANHGDEKSLKKVYNEALEVCDRKKIMLHMIHIYKEKKEVEEEEKIFRTLFKKVKGSCKVYKKYCNFLMRNNREEEIKNTLSKAKTTLDKKKMISLEIHIARLEYKYGSVDKGRSMFEDILTNNPKRHDVWNIYIDMEKEVGDVGVIRRIFERIVKQKLSTKTMKTFLTKYLEFERKYGDESRQEHVRDIAKSFVSTK</sequence>
<dbReference type="AlphaFoldDB" id="C4MAW0"/>
<evidence type="ECO:0000313" key="7">
    <source>
        <dbReference type="EMBL" id="EAL43230.2"/>
    </source>
</evidence>
<feature type="compositionally biased region" description="Basic and acidic residues" evidence="5">
    <location>
        <begin position="473"/>
        <end position="482"/>
    </location>
</feature>
<dbReference type="InterPro" id="IPR011990">
    <property type="entry name" value="TPR-like_helical_dom_sf"/>
</dbReference>
<dbReference type="GO" id="GO:0006364">
    <property type="term" value="P:rRNA processing"/>
    <property type="evidence" value="ECO:0007669"/>
    <property type="project" value="UniProtKB-KW"/>
</dbReference>
<dbReference type="PROSITE" id="PS50126">
    <property type="entry name" value="S1"/>
    <property type="match status" value="2"/>
</dbReference>
<dbReference type="InterPro" id="IPR012340">
    <property type="entry name" value="NA-bd_OB-fold"/>
</dbReference>
<name>C4MAW0_ENTH1</name>
<dbReference type="OMA" id="SIQYQDP"/>
<dbReference type="EMBL" id="DS571524">
    <property type="protein sequence ID" value="EAL43230.2"/>
    <property type="molecule type" value="Genomic_DNA"/>
</dbReference>
<accession>C4MAW0</accession>
<dbReference type="SUPFAM" id="SSF50249">
    <property type="entry name" value="Nucleic acid-binding proteins"/>
    <property type="match status" value="2"/>
</dbReference>
<comment type="subcellular location">
    <subcellularLocation>
        <location evidence="1">Nucleus</location>
        <location evidence="1">Nucleolus</location>
    </subcellularLocation>
</comment>
<keyword evidence="4" id="KW-0539">Nucleus</keyword>
<dbReference type="VEuPathDB" id="AmoebaDB:KM1_014070"/>
<feature type="compositionally biased region" description="Acidic residues" evidence="5">
    <location>
        <begin position="524"/>
        <end position="546"/>
    </location>
</feature>
<gene>
    <name evidence="7" type="ORF">EHI_124060</name>
</gene>
<dbReference type="STRING" id="5759.C4MAW0"/>
<dbReference type="FunCoup" id="C4MAW0">
    <property type="interactions" value="1"/>
</dbReference>
<dbReference type="KEGG" id="ehi:EHI_124060"/>
<feature type="domain" description="S1 motif" evidence="6">
    <location>
        <begin position="94"/>
        <end position="149"/>
    </location>
</feature>
<dbReference type="GeneID" id="3402877"/>
<dbReference type="Gene3D" id="2.40.50.140">
    <property type="entry name" value="Nucleic acid-binding proteins"/>
    <property type="match status" value="1"/>
</dbReference>
<dbReference type="HOGENOM" id="CLU_319699_0_0_1"/>
<feature type="compositionally biased region" description="Basic and acidic residues" evidence="5">
    <location>
        <begin position="493"/>
        <end position="504"/>
    </location>
</feature>
<dbReference type="InterPro" id="IPR045209">
    <property type="entry name" value="Rrp5"/>
</dbReference>
<dbReference type="RefSeq" id="XP_648617.2">
    <property type="nucleotide sequence ID" value="XM_643525.2"/>
</dbReference>
<dbReference type="Pfam" id="PF00575">
    <property type="entry name" value="S1"/>
    <property type="match status" value="1"/>
</dbReference>
<dbReference type="InterPro" id="IPR003107">
    <property type="entry name" value="HAT"/>
</dbReference>
<dbReference type="FunFam" id="2.40.50.140:FF:000385">
    <property type="entry name" value="rRNA biogenesis protein RRP5, putative"/>
    <property type="match status" value="1"/>
</dbReference>
<dbReference type="Proteomes" id="UP000001926">
    <property type="component" value="Partially assembled WGS sequence"/>
</dbReference>
<dbReference type="PANTHER" id="PTHR23270:SF10">
    <property type="entry name" value="PROTEIN RRP5 HOMOLOG"/>
    <property type="match status" value="1"/>
</dbReference>
<feature type="domain" description="S1 motif" evidence="6">
    <location>
        <begin position="356"/>
        <end position="429"/>
    </location>
</feature>
<evidence type="ECO:0000256" key="1">
    <source>
        <dbReference type="ARBA" id="ARBA00004604"/>
    </source>
</evidence>
<protein>
    <submittedName>
        <fullName evidence="7">rRNA biogenesis protein RRP5, putative</fullName>
    </submittedName>
</protein>
<dbReference type="VEuPathDB" id="AmoebaDB:EHI_124060"/>
<evidence type="ECO:0000256" key="2">
    <source>
        <dbReference type="ARBA" id="ARBA00022552"/>
    </source>
</evidence>
<evidence type="ECO:0000313" key="8">
    <source>
        <dbReference type="Proteomes" id="UP000001926"/>
    </source>
</evidence>
<evidence type="ECO:0000256" key="4">
    <source>
        <dbReference type="ARBA" id="ARBA00023242"/>
    </source>
</evidence>
<feature type="compositionally biased region" description="Acidic residues" evidence="5">
    <location>
        <begin position="505"/>
        <end position="514"/>
    </location>
</feature>
<evidence type="ECO:0000259" key="6">
    <source>
        <dbReference type="PROSITE" id="PS50126"/>
    </source>
</evidence>
<dbReference type="GO" id="GO:0005730">
    <property type="term" value="C:nucleolus"/>
    <property type="evidence" value="ECO:0000318"/>
    <property type="project" value="GO_Central"/>
</dbReference>
<dbReference type="SMART" id="SM00386">
    <property type="entry name" value="HAT"/>
    <property type="match status" value="4"/>
</dbReference>
<evidence type="ECO:0000256" key="3">
    <source>
        <dbReference type="ARBA" id="ARBA00022737"/>
    </source>
</evidence>